<sequence length="130" mass="14813">MSKRVVTDTMAIVLRLEQRKLPQQVRNIFLKAEQEECTIIIPTMVFAEIGYLSERGRIDVTLDDVRTYCTQHPNIVESALTQAIVAHSFTINDIPELHDRLIAGTASYQQLPLLTNDPIITQSQHLTVIW</sequence>
<gene>
    <name evidence="1" type="ordered locus">Cag_0818</name>
</gene>
<protein>
    <recommendedName>
        <fullName evidence="2">PIN domain-containing protein</fullName>
    </recommendedName>
</protein>
<dbReference type="HOGENOM" id="CLU_129890_2_0_10"/>
<evidence type="ECO:0000313" key="1">
    <source>
        <dbReference type="EMBL" id="ABB28084.1"/>
    </source>
</evidence>
<dbReference type="InterPro" id="IPR029060">
    <property type="entry name" value="PIN-like_dom_sf"/>
</dbReference>
<dbReference type="Gene3D" id="3.40.50.1010">
    <property type="entry name" value="5'-nuclease"/>
    <property type="match status" value="1"/>
</dbReference>
<dbReference type="eggNOG" id="COG3744">
    <property type="taxonomic scope" value="Bacteria"/>
</dbReference>
<name>Q3ASE1_CHLCH</name>
<dbReference type="SUPFAM" id="SSF88723">
    <property type="entry name" value="PIN domain-like"/>
    <property type="match status" value="1"/>
</dbReference>
<evidence type="ECO:0008006" key="2">
    <source>
        <dbReference type="Google" id="ProtNLM"/>
    </source>
</evidence>
<dbReference type="AlphaFoldDB" id="Q3ASE1"/>
<organism evidence="1">
    <name type="scientific">Chlorobium chlorochromatii (strain CaD3)</name>
    <dbReference type="NCBI Taxonomy" id="340177"/>
    <lineage>
        <taxon>Bacteria</taxon>
        <taxon>Pseudomonadati</taxon>
        <taxon>Chlorobiota</taxon>
        <taxon>Chlorobiia</taxon>
        <taxon>Chlorobiales</taxon>
        <taxon>Chlorobiaceae</taxon>
        <taxon>Chlorobium/Pelodictyon group</taxon>
        <taxon>Chlorobium</taxon>
    </lineage>
</organism>
<accession>Q3ASE1</accession>
<dbReference type="EMBL" id="CP000108">
    <property type="protein sequence ID" value="ABB28084.1"/>
    <property type="molecule type" value="Genomic_DNA"/>
</dbReference>
<proteinExistence type="predicted"/>
<dbReference type="KEGG" id="cch:Cag_0818"/>
<dbReference type="OrthoDB" id="9798990at2"/>
<reference evidence="1" key="1">
    <citation type="submission" date="2005-08" db="EMBL/GenBank/DDBJ databases">
        <title>Complete sequence of Chlorobium chlorochromatii CaD3.</title>
        <authorList>
            <person name="Copeland A."/>
            <person name="Lucas S."/>
            <person name="Lapidus A."/>
            <person name="Barry K."/>
            <person name="Detter J.C."/>
            <person name="Glavina T."/>
            <person name="Hammon N."/>
            <person name="Israni S."/>
            <person name="Pitluck S."/>
            <person name="Bryant D."/>
            <person name="Schmutz J."/>
            <person name="Larimer F."/>
            <person name="Land M."/>
            <person name="Kyrpides N."/>
            <person name="Ivanova N."/>
            <person name="Richardson P."/>
        </authorList>
    </citation>
    <scope>NUCLEOTIDE SEQUENCE [LARGE SCALE GENOMIC DNA]</scope>
    <source>
        <strain evidence="1">CaD3</strain>
    </source>
</reference>
<dbReference type="STRING" id="340177.Cag_0818"/>